<protein>
    <recommendedName>
        <fullName evidence="6">PAS domain-containing protein</fullName>
    </recommendedName>
</protein>
<name>A0A1X0RTA0_RHIZD</name>
<dbReference type="Proteomes" id="UP000242381">
    <property type="component" value="Unassembled WGS sequence"/>
</dbReference>
<dbReference type="InterPro" id="IPR000014">
    <property type="entry name" value="PAS"/>
</dbReference>
<keyword evidence="5" id="KW-0539">Nucleus</keyword>
<feature type="domain" description="PAS" evidence="6">
    <location>
        <begin position="245"/>
        <end position="291"/>
    </location>
</feature>
<dbReference type="PANTHER" id="PTHR23043:SF17">
    <property type="entry name" value="PROTEIN SIMILAR"/>
    <property type="match status" value="1"/>
</dbReference>
<dbReference type="VEuPathDB" id="FungiDB:BCV72DRAFT_333544"/>
<accession>A0A1X0RTA0</accession>
<proteinExistence type="predicted"/>
<organism evidence="7 8">
    <name type="scientific">Rhizopus microsporus</name>
    <dbReference type="NCBI Taxonomy" id="58291"/>
    <lineage>
        <taxon>Eukaryota</taxon>
        <taxon>Fungi</taxon>
        <taxon>Fungi incertae sedis</taxon>
        <taxon>Mucoromycota</taxon>
        <taxon>Mucoromycotina</taxon>
        <taxon>Mucoromycetes</taxon>
        <taxon>Mucorales</taxon>
        <taxon>Mucorineae</taxon>
        <taxon>Rhizopodaceae</taxon>
        <taxon>Rhizopus</taxon>
    </lineage>
</organism>
<evidence type="ECO:0000256" key="1">
    <source>
        <dbReference type="ARBA" id="ARBA00004123"/>
    </source>
</evidence>
<comment type="subcellular location">
    <subcellularLocation>
        <location evidence="1">Nucleus</location>
    </subcellularLocation>
</comment>
<evidence type="ECO:0000256" key="3">
    <source>
        <dbReference type="ARBA" id="ARBA00023125"/>
    </source>
</evidence>
<keyword evidence="4" id="KW-0804">Transcription</keyword>
<dbReference type="OMA" id="TILHYCH"/>
<evidence type="ECO:0000259" key="6">
    <source>
        <dbReference type="PROSITE" id="PS50112"/>
    </source>
</evidence>
<dbReference type="CDD" id="cd00130">
    <property type="entry name" value="PAS"/>
    <property type="match status" value="2"/>
</dbReference>
<dbReference type="GO" id="GO:0000981">
    <property type="term" value="F:DNA-binding transcription factor activity, RNA polymerase II-specific"/>
    <property type="evidence" value="ECO:0007669"/>
    <property type="project" value="TreeGrafter"/>
</dbReference>
<dbReference type="EMBL" id="KV921433">
    <property type="protein sequence ID" value="ORE15230.1"/>
    <property type="molecule type" value="Genomic_DNA"/>
</dbReference>
<dbReference type="AlphaFoldDB" id="A0A1X0RTA0"/>
<sequence>MPIAPIFPVQFFYLNTFSWTRLRAYYSYIFALASCCLSNNNMFIKQIESKHSTNEIKSQYTRLVLKYLMNRNNFIAIYDITPSAKFLYFSESFTDCCGWEPNELIGKSSYMYFHPEDHSALKRFHYANVANQKMSSMISHRFLHKNGSWVPIDTLVSYCYDILVTTTFVLGPESMDHRMRVNSVDEFFICKSDGSLQLSGAWNDKEERMKLTMEDGENWSNIVTNHKPEKRFCLILNRFTDALNIAFASSMIEELTGTPISDAFGKSIFEFIRERDISAFITQIDLTIENNLVIRIRFDWIVNQQQELYQPLEAIASCTDDGVVLVIRQTPNFDLDQQQQQQ</sequence>
<evidence type="ECO:0000313" key="7">
    <source>
        <dbReference type="EMBL" id="ORE15230.1"/>
    </source>
</evidence>
<dbReference type="Pfam" id="PF08447">
    <property type="entry name" value="PAS_3"/>
    <property type="match status" value="1"/>
</dbReference>
<dbReference type="GO" id="GO:0005634">
    <property type="term" value="C:nucleus"/>
    <property type="evidence" value="ECO:0007669"/>
    <property type="project" value="UniProtKB-SubCell"/>
</dbReference>
<evidence type="ECO:0000313" key="8">
    <source>
        <dbReference type="Proteomes" id="UP000242381"/>
    </source>
</evidence>
<dbReference type="GO" id="GO:0000977">
    <property type="term" value="F:RNA polymerase II transcription regulatory region sequence-specific DNA binding"/>
    <property type="evidence" value="ECO:0007669"/>
    <property type="project" value="TreeGrafter"/>
</dbReference>
<dbReference type="Gene3D" id="3.30.450.20">
    <property type="entry name" value="PAS domain"/>
    <property type="match status" value="1"/>
</dbReference>
<evidence type="ECO:0000256" key="4">
    <source>
        <dbReference type="ARBA" id="ARBA00023163"/>
    </source>
</evidence>
<evidence type="ECO:0000256" key="5">
    <source>
        <dbReference type="ARBA" id="ARBA00023242"/>
    </source>
</evidence>
<reference evidence="7 8" key="1">
    <citation type="journal article" date="2016" name="Proc. Natl. Acad. Sci. U.S.A.">
        <title>Lipid metabolic changes in an early divergent fungus govern the establishment of a mutualistic symbiosis with endobacteria.</title>
        <authorList>
            <person name="Lastovetsky O.A."/>
            <person name="Gaspar M.L."/>
            <person name="Mondo S.J."/>
            <person name="LaButti K.M."/>
            <person name="Sandor L."/>
            <person name="Grigoriev I.V."/>
            <person name="Henry S.A."/>
            <person name="Pawlowska T.E."/>
        </authorList>
    </citation>
    <scope>NUCLEOTIDE SEQUENCE [LARGE SCALE GENOMIC DNA]</scope>
    <source>
        <strain evidence="7 8">ATCC 11559</strain>
    </source>
</reference>
<dbReference type="SMART" id="SM00091">
    <property type="entry name" value="PAS"/>
    <property type="match status" value="2"/>
</dbReference>
<dbReference type="PANTHER" id="PTHR23043">
    <property type="entry name" value="HYPOXIA-INDUCIBLE FACTOR 1 ALPHA"/>
    <property type="match status" value="1"/>
</dbReference>
<evidence type="ECO:0000256" key="2">
    <source>
        <dbReference type="ARBA" id="ARBA00023015"/>
    </source>
</evidence>
<dbReference type="NCBIfam" id="TIGR00229">
    <property type="entry name" value="sensory_box"/>
    <property type="match status" value="1"/>
</dbReference>
<dbReference type="InterPro" id="IPR013655">
    <property type="entry name" value="PAS_fold_3"/>
</dbReference>
<keyword evidence="2" id="KW-0805">Transcription regulation</keyword>
<keyword evidence="3" id="KW-0238">DNA-binding</keyword>
<dbReference type="InterPro" id="IPR035965">
    <property type="entry name" value="PAS-like_dom_sf"/>
</dbReference>
<feature type="domain" description="PAS" evidence="6">
    <location>
        <begin position="61"/>
        <end position="133"/>
    </location>
</feature>
<dbReference type="SUPFAM" id="SSF55785">
    <property type="entry name" value="PYP-like sensor domain (PAS domain)"/>
    <property type="match status" value="1"/>
</dbReference>
<dbReference type="PROSITE" id="PS50112">
    <property type="entry name" value="PAS"/>
    <property type="match status" value="2"/>
</dbReference>
<gene>
    <name evidence="7" type="ORF">BCV71DRAFT_257478</name>
</gene>